<evidence type="ECO:0000313" key="1">
    <source>
        <dbReference type="EMBL" id="KAJ8897461.1"/>
    </source>
</evidence>
<proteinExistence type="predicted"/>
<comment type="caution">
    <text evidence="1">The sequence shown here is derived from an EMBL/GenBank/DDBJ whole genome shotgun (WGS) entry which is preliminary data.</text>
</comment>
<name>A0ABQ9ILA5_9NEOP</name>
<keyword evidence="2" id="KW-1185">Reference proteome</keyword>
<protein>
    <submittedName>
        <fullName evidence="1">Uncharacterized protein</fullName>
    </submittedName>
</protein>
<gene>
    <name evidence="1" type="ORF">PR048_002807</name>
</gene>
<evidence type="ECO:0000313" key="2">
    <source>
        <dbReference type="Proteomes" id="UP001159363"/>
    </source>
</evidence>
<dbReference type="EMBL" id="JARBHB010000001">
    <property type="protein sequence ID" value="KAJ8897461.1"/>
    <property type="molecule type" value="Genomic_DNA"/>
</dbReference>
<sequence>MVCGNEPSQRAPGVITGKHVKPESEWPGRIEPSSRQENMINPIRKISAWAWRRILYTARHPREDLKIRNNNTTVVIEFYLTTSATSTTLLLNFAPFSLHSTSSLRALGEAATERLARSPPTKAKRVQSPAGSLRIFACRNRTGRCRWSAGFLGDLPFPRPSFRRCSILTSITLIGSQGLAVKSHQNLFTHSAYWWSGEIWVTRNTKVLRADEGEVRWIWSSARILGRGKREVSEETRRPVAMFGKMPTGEKQATDDDAQYLISFRPFELISPSVLVVMAKLRYSYNKGPVLEIPERPPEMRIASARFVARPDARGTPSRREPVADLSRRVTRGVYQGPPLPIREEAQPSATMIKVNWFQRAMVADYYSSVMDDIWLGDKLQTCREPLASAQLMPSSQGLITSKQRASTQHDVPWACAKDKNRSAV</sequence>
<organism evidence="1 2">
    <name type="scientific">Dryococelus australis</name>
    <dbReference type="NCBI Taxonomy" id="614101"/>
    <lineage>
        <taxon>Eukaryota</taxon>
        <taxon>Metazoa</taxon>
        <taxon>Ecdysozoa</taxon>
        <taxon>Arthropoda</taxon>
        <taxon>Hexapoda</taxon>
        <taxon>Insecta</taxon>
        <taxon>Pterygota</taxon>
        <taxon>Neoptera</taxon>
        <taxon>Polyneoptera</taxon>
        <taxon>Phasmatodea</taxon>
        <taxon>Verophasmatodea</taxon>
        <taxon>Anareolatae</taxon>
        <taxon>Phasmatidae</taxon>
        <taxon>Eurycanthinae</taxon>
        <taxon>Dryococelus</taxon>
    </lineage>
</organism>
<accession>A0ABQ9ILA5</accession>
<reference evidence="1 2" key="1">
    <citation type="submission" date="2023-02" db="EMBL/GenBank/DDBJ databases">
        <title>LHISI_Scaffold_Assembly.</title>
        <authorList>
            <person name="Stuart O.P."/>
            <person name="Cleave R."/>
            <person name="Magrath M.J.L."/>
            <person name="Mikheyev A.S."/>
        </authorList>
    </citation>
    <scope>NUCLEOTIDE SEQUENCE [LARGE SCALE GENOMIC DNA]</scope>
    <source>
        <strain evidence="1">Daus_M_001</strain>
        <tissue evidence="1">Leg muscle</tissue>
    </source>
</reference>
<dbReference type="Proteomes" id="UP001159363">
    <property type="component" value="Chromosome 1"/>
</dbReference>